<dbReference type="Proteomes" id="UP000095230">
    <property type="component" value="Unassembled WGS sequence"/>
</dbReference>
<feature type="chain" id="PRO_5009179149" evidence="3">
    <location>
        <begin position="24"/>
        <end position="334"/>
    </location>
</feature>
<gene>
    <name evidence="5" type="ORF">BEL05_14955</name>
</gene>
<protein>
    <submittedName>
        <fullName evidence="5">Sugar-binding protein</fullName>
    </submittedName>
</protein>
<dbReference type="InterPro" id="IPR025997">
    <property type="entry name" value="SBP_2_dom"/>
</dbReference>
<dbReference type="PANTHER" id="PTHR30036">
    <property type="entry name" value="D-XYLOSE-BINDING PERIPLASMIC PROTEIN"/>
    <property type="match status" value="1"/>
</dbReference>
<dbReference type="AlphaFoldDB" id="A0A1E5IT86"/>
<accession>A0A1E5IT86</accession>
<evidence type="ECO:0000313" key="5">
    <source>
        <dbReference type="EMBL" id="OEG73750.1"/>
    </source>
</evidence>
<comment type="similarity">
    <text evidence="2">Belongs to the bacterial solute-binding protein 2 family.</text>
</comment>
<dbReference type="STRING" id="23.BEL05_14955"/>
<dbReference type="RefSeq" id="WP_069671148.1">
    <property type="nucleotide sequence ID" value="NZ_MCBT01000033.1"/>
</dbReference>
<evidence type="ECO:0000313" key="6">
    <source>
        <dbReference type="Proteomes" id="UP000095230"/>
    </source>
</evidence>
<dbReference type="GO" id="GO:0030288">
    <property type="term" value="C:outer membrane-bounded periplasmic space"/>
    <property type="evidence" value="ECO:0007669"/>
    <property type="project" value="TreeGrafter"/>
</dbReference>
<feature type="domain" description="Periplasmic binding protein" evidence="4">
    <location>
        <begin position="32"/>
        <end position="307"/>
    </location>
</feature>
<reference evidence="5 6" key="1">
    <citation type="submission" date="2016-07" db="EMBL/GenBank/DDBJ databases">
        <title>Whole-genome of two Shewanella species isolated from a digestive organ of sea cucumber Apostichopus japonicus Selenka 1867.</title>
        <authorList>
            <person name="Hong H.-H."/>
            <person name="Choi H."/>
            <person name="Cheon S."/>
            <person name="Oh J.-S."/>
            <person name="Lee H.-G."/>
            <person name="Park C."/>
        </authorList>
    </citation>
    <scope>NUCLEOTIDE SEQUENCE [LARGE SCALE GENOMIC DNA]</scope>
    <source>
        <strain evidence="5 6">CSB03KR</strain>
    </source>
</reference>
<comment type="subcellular location">
    <subcellularLocation>
        <location evidence="1">Periplasm</location>
    </subcellularLocation>
</comment>
<keyword evidence="3" id="KW-0732">Signal</keyword>
<organism evidence="5 6">
    <name type="scientific">Shewanella colwelliana</name>
    <name type="common">Alteromonas colwelliana</name>
    <dbReference type="NCBI Taxonomy" id="23"/>
    <lineage>
        <taxon>Bacteria</taxon>
        <taxon>Pseudomonadati</taxon>
        <taxon>Pseudomonadota</taxon>
        <taxon>Gammaproteobacteria</taxon>
        <taxon>Alteromonadales</taxon>
        <taxon>Shewanellaceae</taxon>
        <taxon>Shewanella</taxon>
    </lineage>
</organism>
<dbReference type="SUPFAM" id="SSF53822">
    <property type="entry name" value="Periplasmic binding protein-like I"/>
    <property type="match status" value="1"/>
</dbReference>
<dbReference type="GO" id="GO:0030246">
    <property type="term" value="F:carbohydrate binding"/>
    <property type="evidence" value="ECO:0007669"/>
    <property type="project" value="TreeGrafter"/>
</dbReference>
<dbReference type="EMBL" id="MCBT01000033">
    <property type="protein sequence ID" value="OEG73750.1"/>
    <property type="molecule type" value="Genomic_DNA"/>
</dbReference>
<proteinExistence type="inferred from homology"/>
<dbReference type="InterPro" id="IPR028082">
    <property type="entry name" value="Peripla_BP_I"/>
</dbReference>
<dbReference type="PANTHER" id="PTHR30036:SF7">
    <property type="entry name" value="ABC TRANSPORTER PERIPLASMIC-BINDING PROTEIN YPHF"/>
    <property type="match status" value="1"/>
</dbReference>
<evidence type="ECO:0000256" key="2">
    <source>
        <dbReference type="ARBA" id="ARBA00007639"/>
    </source>
</evidence>
<dbReference type="Gene3D" id="3.40.50.2300">
    <property type="match status" value="2"/>
</dbReference>
<feature type="signal peptide" evidence="3">
    <location>
        <begin position="1"/>
        <end position="23"/>
    </location>
</feature>
<evidence type="ECO:0000259" key="4">
    <source>
        <dbReference type="Pfam" id="PF13407"/>
    </source>
</evidence>
<sequence>MGFQISGVLTMVLLCRLPLAATADTPAAKIVIGVIGKTKNDSFYEQSFQGCQAFAASKSQVQCLYDGPKAFQDIREQVSVTKAMLDKGVDGIMISTTDSQFLSDNALRLAKARNIPVITFDSDLLPEHQSYRLAYVGTNNFEFGVALGNYAKQFKQTGDTPVCIQSGHASTPNLNERIRGVRFALSGHDDNRRLRGDNGWSEYSRCPFYNLGKRKMALSQLELLLRKQVPIYIAVAGFAQFSPDYIERIAPYKMQIASQTSVIISADTESVQLEALAAGLSTVNIGQRPFEMGRLSAQMMYEYLVNQQLPAKSLNYLGFHYCTPQTVTTCTRND</sequence>
<comment type="caution">
    <text evidence="5">The sequence shown here is derived from an EMBL/GenBank/DDBJ whole genome shotgun (WGS) entry which is preliminary data.</text>
</comment>
<evidence type="ECO:0000256" key="1">
    <source>
        <dbReference type="ARBA" id="ARBA00004418"/>
    </source>
</evidence>
<evidence type="ECO:0000256" key="3">
    <source>
        <dbReference type="SAM" id="SignalP"/>
    </source>
</evidence>
<dbReference type="InterPro" id="IPR050555">
    <property type="entry name" value="Bact_Solute-Bind_Prot2"/>
</dbReference>
<dbReference type="Pfam" id="PF13407">
    <property type="entry name" value="Peripla_BP_4"/>
    <property type="match status" value="1"/>
</dbReference>
<dbReference type="OrthoDB" id="3189720at2"/>
<dbReference type="GO" id="GO:0055085">
    <property type="term" value="P:transmembrane transport"/>
    <property type="evidence" value="ECO:0007669"/>
    <property type="project" value="UniProtKB-ARBA"/>
</dbReference>
<name>A0A1E5IT86_SHECO</name>